<organism evidence="1 2">
    <name type="scientific">Citrus unshiu</name>
    <name type="common">Satsuma mandarin</name>
    <name type="synonym">Citrus nobilis var. unshiu</name>
    <dbReference type="NCBI Taxonomy" id="55188"/>
    <lineage>
        <taxon>Eukaryota</taxon>
        <taxon>Viridiplantae</taxon>
        <taxon>Streptophyta</taxon>
        <taxon>Embryophyta</taxon>
        <taxon>Tracheophyta</taxon>
        <taxon>Spermatophyta</taxon>
        <taxon>Magnoliopsida</taxon>
        <taxon>eudicotyledons</taxon>
        <taxon>Gunneridae</taxon>
        <taxon>Pentapetalae</taxon>
        <taxon>rosids</taxon>
        <taxon>malvids</taxon>
        <taxon>Sapindales</taxon>
        <taxon>Rutaceae</taxon>
        <taxon>Aurantioideae</taxon>
        <taxon>Citrus</taxon>
    </lineage>
</organism>
<dbReference type="Proteomes" id="UP000236630">
    <property type="component" value="Unassembled WGS sequence"/>
</dbReference>
<dbReference type="AlphaFoldDB" id="A0A2H5QHH8"/>
<protein>
    <submittedName>
        <fullName evidence="1">Uncharacterized protein</fullName>
    </submittedName>
</protein>
<reference evidence="1 2" key="1">
    <citation type="journal article" date="2017" name="Front. Genet.">
        <title>Draft sequencing of the heterozygous diploid genome of Satsuma (Citrus unshiu Marc.) using a hybrid assembly approach.</title>
        <authorList>
            <person name="Shimizu T."/>
            <person name="Tanizawa Y."/>
            <person name="Mochizuki T."/>
            <person name="Nagasaki H."/>
            <person name="Yoshioka T."/>
            <person name="Toyoda A."/>
            <person name="Fujiyama A."/>
            <person name="Kaminuma E."/>
            <person name="Nakamura Y."/>
        </authorList>
    </citation>
    <scope>NUCLEOTIDE SEQUENCE [LARGE SCALE GENOMIC DNA]</scope>
    <source>
        <strain evidence="2">cv. Miyagawa wase</strain>
    </source>
</reference>
<evidence type="ECO:0000313" key="2">
    <source>
        <dbReference type="Proteomes" id="UP000236630"/>
    </source>
</evidence>
<accession>A0A2H5QHH8</accession>
<evidence type="ECO:0000313" key="1">
    <source>
        <dbReference type="EMBL" id="GAY64071.1"/>
    </source>
</evidence>
<sequence length="102" mass="11820">MISPWCSTVFRLLLEHGHYYFRLSLGTRRFLSKAILLADLFRLPRLPAQIGFLRVIFRFILFDAAENKIKANSENRLGSVLTLPSTDANLSVESRTLRRRLL</sequence>
<gene>
    <name evidence="1" type="ORF">CUMW_230730</name>
</gene>
<name>A0A2H5QHH8_CITUN</name>
<comment type="caution">
    <text evidence="1">The sequence shown here is derived from an EMBL/GenBank/DDBJ whole genome shotgun (WGS) entry which is preliminary data.</text>
</comment>
<dbReference type="EMBL" id="BDQV01000390">
    <property type="protein sequence ID" value="GAY64071.1"/>
    <property type="molecule type" value="Genomic_DNA"/>
</dbReference>
<keyword evidence="2" id="KW-1185">Reference proteome</keyword>
<proteinExistence type="predicted"/>